<dbReference type="Proteomes" id="UP000198372">
    <property type="component" value="Unassembled WGS sequence"/>
</dbReference>
<dbReference type="OrthoDB" id="359154at2759"/>
<sequence>MSKDLSRTLQRTLTHLQPPPRKGGRFGAPIPSHFGSKPPFVQVKDRIPFWNFAPLDKVVLVKGGKAVKGLQGTLSRVDRESNRVWFKENEFGVKKRQQAQYPGEALTPSYSGGDAQAIYYQPRAYHVSNVRLQVKDGVKTYTTTRIRRSKVTWDRVQGRFHWNRYGLVPELVGREIEGCERHTGWVKIPWPKIEGDKTSKGENDVGAQESMKSTWVPTVEALEERRAHELSLPEREFGVGYHSRANRTKRYNERKAVGKGEQAMRNSLEKFTLGEEFSLDK</sequence>
<organism evidence="1 2">
    <name type="scientific">Microbotryum intermedium</name>
    <dbReference type="NCBI Taxonomy" id="269621"/>
    <lineage>
        <taxon>Eukaryota</taxon>
        <taxon>Fungi</taxon>
        <taxon>Dikarya</taxon>
        <taxon>Basidiomycota</taxon>
        <taxon>Pucciniomycotina</taxon>
        <taxon>Microbotryomycetes</taxon>
        <taxon>Microbotryales</taxon>
        <taxon>Microbotryaceae</taxon>
        <taxon>Microbotryum</taxon>
    </lineage>
</organism>
<evidence type="ECO:0000313" key="2">
    <source>
        <dbReference type="Proteomes" id="UP000198372"/>
    </source>
</evidence>
<dbReference type="EMBL" id="FMSP01000006">
    <property type="protein sequence ID" value="SCV71067.1"/>
    <property type="molecule type" value="Genomic_DNA"/>
</dbReference>
<dbReference type="STRING" id="269621.A0A238FD09"/>
<name>A0A238FD09_9BASI</name>
<proteinExistence type="predicted"/>
<accession>A0A238FD09</accession>
<dbReference type="AlphaFoldDB" id="A0A238FD09"/>
<protein>
    <submittedName>
        <fullName evidence="1">BQ2448_3829 protein</fullName>
    </submittedName>
</protein>
<keyword evidence="2" id="KW-1185">Reference proteome</keyword>
<gene>
    <name evidence="1" type="ORF">BQ2448_3829</name>
</gene>
<reference evidence="2" key="1">
    <citation type="submission" date="2016-09" db="EMBL/GenBank/DDBJ databases">
        <authorList>
            <person name="Jeantristanb JTB J.-T."/>
            <person name="Ricardo R."/>
        </authorList>
    </citation>
    <scope>NUCLEOTIDE SEQUENCE [LARGE SCALE GENOMIC DNA]</scope>
</reference>
<evidence type="ECO:0000313" key="1">
    <source>
        <dbReference type="EMBL" id="SCV71067.1"/>
    </source>
</evidence>